<dbReference type="InterPro" id="IPR041469">
    <property type="entry name" value="Subtilisin-like_FN3"/>
</dbReference>
<keyword evidence="2 7" id="KW-0645">Protease</keyword>
<dbReference type="Gene3D" id="3.40.50.200">
    <property type="entry name" value="Peptidase S8/S53 domain"/>
    <property type="match status" value="1"/>
</dbReference>
<keyword evidence="5 7" id="KW-0720">Serine protease</keyword>
<feature type="active site" description="Charge relay system" evidence="6 7">
    <location>
        <position position="201"/>
    </location>
</feature>
<gene>
    <name evidence="12" type="ORF">IFM89_020632</name>
</gene>
<dbReference type="CDD" id="cd04852">
    <property type="entry name" value="Peptidases_S8_3"/>
    <property type="match status" value="1"/>
</dbReference>
<protein>
    <recommendedName>
        <fullName evidence="14">Cucumisin</fullName>
    </recommendedName>
</protein>
<name>A0A835IDW8_9MAGN</name>
<feature type="chain" id="PRO_5032804157" description="Cucumisin" evidence="8">
    <location>
        <begin position="25"/>
        <end position="756"/>
    </location>
</feature>
<dbReference type="CDD" id="cd02120">
    <property type="entry name" value="PA_subtilisin_like"/>
    <property type="match status" value="1"/>
</dbReference>
<dbReference type="InterPro" id="IPR000209">
    <property type="entry name" value="Peptidase_S8/S53_dom"/>
</dbReference>
<organism evidence="12 13">
    <name type="scientific">Coptis chinensis</name>
    <dbReference type="NCBI Taxonomy" id="261450"/>
    <lineage>
        <taxon>Eukaryota</taxon>
        <taxon>Viridiplantae</taxon>
        <taxon>Streptophyta</taxon>
        <taxon>Embryophyta</taxon>
        <taxon>Tracheophyta</taxon>
        <taxon>Spermatophyta</taxon>
        <taxon>Magnoliopsida</taxon>
        <taxon>Ranunculales</taxon>
        <taxon>Ranunculaceae</taxon>
        <taxon>Coptidoideae</taxon>
        <taxon>Coptis</taxon>
    </lineage>
</organism>
<keyword evidence="4 7" id="KW-0378">Hydrolase</keyword>
<reference evidence="12 13" key="1">
    <citation type="submission" date="2020-10" db="EMBL/GenBank/DDBJ databases">
        <title>The Coptis chinensis genome and diversification of protoberbering-type alkaloids.</title>
        <authorList>
            <person name="Wang B."/>
            <person name="Shu S."/>
            <person name="Song C."/>
            <person name="Liu Y."/>
        </authorList>
    </citation>
    <scope>NUCLEOTIDE SEQUENCE [LARGE SCALE GENOMIC DNA]</scope>
    <source>
        <strain evidence="12">HL-2020</strain>
        <tissue evidence="12">Leaf</tissue>
    </source>
</reference>
<keyword evidence="13" id="KW-1185">Reference proteome</keyword>
<evidence type="ECO:0000313" key="12">
    <source>
        <dbReference type="EMBL" id="KAF9614778.1"/>
    </source>
</evidence>
<sequence>MAKATMVSIPYLFLLAALVLNCQCHEKKVHVVYMGEHPKGEHYNYSSMHHSMLKDVLGSRSAAKESLVYSYGKSFNGFVAKLSDEEAARVEEMEGVVSVIPNTELKLHTTRSWDFTGLPTPSFGGAKGGDVIIGMLDSGIWPEAKSFDDEGFGPPPAKWKGTCQSADNFTCNNKVIGARFYNSRGEYDSSDFKSPRDSEGHGSHTASTAGGNVVKGASYYGLAAGEVRGGLPSARIAVYKVCWYGGRCNLADILAAFDDAIADGVDIISVSLGSEEPREYFKDPIAIGSFHAMRKGILTSNSAGNAGPFLRTVSNFSPWSLTVAASTIDRKFVSQVVLGNGQIFTGTAINNFVLNGTSYPLIWGGDAANVSAGAKPDFARFCLPGNLNSLKAEGKIVLCDGFWDGSGVLLANGIGVVMADIMDDYASSFPLPATLISIEDGIKALDYIRTTENPVATILVGETWKDVMAPLVVSFSSRGSNPITPDILKVNLCTAFRQQKDPRSVQYNIISGTSMSCPHATGAAAFLKAAHPTWSPAAIKSALMTTAYVMDPRKHEDKEFAYGSGHINPVKAVDPGLIFDADETDYVDFLCKQGYTTSTLRIVTGDSSVCNNTMPGKAWGLNYPSFALALEDGEQINATFTRTVTNVGSNAATYYSSMYMPGPLKVEVEPSILPFDAIGQKKTFTVKVSGPEITQQPILSGFIHWTSDDHHAVRTPLVVYTVFSSTLSPYSYSVPNKRSHFKGSSMYHKNGILAHH</sequence>
<dbReference type="Gene3D" id="2.60.40.2310">
    <property type="match status" value="1"/>
</dbReference>
<evidence type="ECO:0000256" key="1">
    <source>
        <dbReference type="ARBA" id="ARBA00011073"/>
    </source>
</evidence>
<dbReference type="InterPro" id="IPR037045">
    <property type="entry name" value="S8pro/Inhibitor_I9_sf"/>
</dbReference>
<evidence type="ECO:0000256" key="7">
    <source>
        <dbReference type="PROSITE-ProRule" id="PRU01240"/>
    </source>
</evidence>
<feature type="active site" description="Charge relay system" evidence="6 7">
    <location>
        <position position="137"/>
    </location>
</feature>
<evidence type="ECO:0008006" key="14">
    <source>
        <dbReference type="Google" id="ProtNLM"/>
    </source>
</evidence>
<dbReference type="PRINTS" id="PR00723">
    <property type="entry name" value="SUBTILISIN"/>
</dbReference>
<dbReference type="Pfam" id="PF05922">
    <property type="entry name" value="Inhibitor_I9"/>
    <property type="match status" value="1"/>
</dbReference>
<dbReference type="InterPro" id="IPR015500">
    <property type="entry name" value="Peptidase_S8_subtilisin-rel"/>
</dbReference>
<proteinExistence type="inferred from homology"/>
<evidence type="ECO:0000256" key="2">
    <source>
        <dbReference type="ARBA" id="ARBA00022670"/>
    </source>
</evidence>
<accession>A0A835IDW8</accession>
<comment type="similarity">
    <text evidence="1 7">Belongs to the peptidase S8 family.</text>
</comment>
<evidence type="ECO:0000259" key="9">
    <source>
        <dbReference type="Pfam" id="PF00082"/>
    </source>
</evidence>
<dbReference type="Gene3D" id="3.30.70.80">
    <property type="entry name" value="Peptidase S8 propeptide/proteinase inhibitor I9"/>
    <property type="match status" value="1"/>
</dbReference>
<feature type="domain" description="Inhibitor I9" evidence="10">
    <location>
        <begin position="30"/>
        <end position="108"/>
    </location>
</feature>
<dbReference type="InterPro" id="IPR023828">
    <property type="entry name" value="Peptidase_S8_Ser-AS"/>
</dbReference>
<feature type="active site" description="Charge relay system" evidence="6 7">
    <location>
        <position position="514"/>
    </location>
</feature>
<dbReference type="GO" id="GO:0006508">
    <property type="term" value="P:proteolysis"/>
    <property type="evidence" value="ECO:0007669"/>
    <property type="project" value="UniProtKB-KW"/>
</dbReference>
<evidence type="ECO:0000259" key="11">
    <source>
        <dbReference type="Pfam" id="PF17766"/>
    </source>
</evidence>
<comment type="caution">
    <text evidence="12">The sequence shown here is derived from an EMBL/GenBank/DDBJ whole genome shotgun (WGS) entry which is preliminary data.</text>
</comment>
<evidence type="ECO:0000313" key="13">
    <source>
        <dbReference type="Proteomes" id="UP000631114"/>
    </source>
</evidence>
<evidence type="ECO:0000256" key="5">
    <source>
        <dbReference type="ARBA" id="ARBA00022825"/>
    </source>
</evidence>
<dbReference type="Pfam" id="PF00082">
    <property type="entry name" value="Peptidase_S8"/>
    <property type="match status" value="1"/>
</dbReference>
<evidence type="ECO:0000256" key="4">
    <source>
        <dbReference type="ARBA" id="ARBA00022801"/>
    </source>
</evidence>
<dbReference type="InterPro" id="IPR034197">
    <property type="entry name" value="Peptidases_S8_3"/>
</dbReference>
<feature type="signal peptide" evidence="8">
    <location>
        <begin position="1"/>
        <end position="24"/>
    </location>
</feature>
<dbReference type="Pfam" id="PF17766">
    <property type="entry name" value="fn3_6"/>
    <property type="match status" value="1"/>
</dbReference>
<feature type="domain" description="Peptidase S8/S53" evidence="9">
    <location>
        <begin position="129"/>
        <end position="563"/>
    </location>
</feature>
<dbReference type="AlphaFoldDB" id="A0A835IDW8"/>
<dbReference type="InterPro" id="IPR010259">
    <property type="entry name" value="S8pro/Inhibitor_I9"/>
</dbReference>
<dbReference type="EMBL" id="JADFTS010000003">
    <property type="protein sequence ID" value="KAF9614778.1"/>
    <property type="molecule type" value="Genomic_DNA"/>
</dbReference>
<dbReference type="Proteomes" id="UP000631114">
    <property type="component" value="Unassembled WGS sequence"/>
</dbReference>
<evidence type="ECO:0000256" key="6">
    <source>
        <dbReference type="PIRSR" id="PIRSR615500-1"/>
    </source>
</evidence>
<dbReference type="InterPro" id="IPR045051">
    <property type="entry name" value="SBT"/>
</dbReference>
<evidence type="ECO:0000256" key="3">
    <source>
        <dbReference type="ARBA" id="ARBA00022729"/>
    </source>
</evidence>
<dbReference type="FunFam" id="3.30.70.80:FF:000002">
    <property type="entry name" value="Subtilisin-like protease SBT5.3"/>
    <property type="match status" value="1"/>
</dbReference>
<dbReference type="InterPro" id="IPR036852">
    <property type="entry name" value="Peptidase_S8/S53_dom_sf"/>
</dbReference>
<keyword evidence="3 8" id="KW-0732">Signal</keyword>
<dbReference type="Gene3D" id="3.50.30.30">
    <property type="match status" value="1"/>
</dbReference>
<dbReference type="SUPFAM" id="SSF52743">
    <property type="entry name" value="Subtilisin-like"/>
    <property type="match status" value="1"/>
</dbReference>
<dbReference type="PROSITE" id="PS51892">
    <property type="entry name" value="SUBTILASE"/>
    <property type="match status" value="1"/>
</dbReference>
<dbReference type="GO" id="GO:0004252">
    <property type="term" value="F:serine-type endopeptidase activity"/>
    <property type="evidence" value="ECO:0007669"/>
    <property type="project" value="UniProtKB-UniRule"/>
</dbReference>
<dbReference type="PANTHER" id="PTHR10795">
    <property type="entry name" value="PROPROTEIN CONVERTASE SUBTILISIN/KEXIN"/>
    <property type="match status" value="1"/>
</dbReference>
<dbReference type="OrthoDB" id="206201at2759"/>
<dbReference type="PROSITE" id="PS00138">
    <property type="entry name" value="SUBTILASE_SER"/>
    <property type="match status" value="1"/>
</dbReference>
<evidence type="ECO:0000256" key="8">
    <source>
        <dbReference type="SAM" id="SignalP"/>
    </source>
</evidence>
<feature type="domain" description="Subtilisin-like protease fibronectin type-III" evidence="11">
    <location>
        <begin position="621"/>
        <end position="719"/>
    </location>
</feature>
<evidence type="ECO:0000259" key="10">
    <source>
        <dbReference type="Pfam" id="PF05922"/>
    </source>
</evidence>